<keyword evidence="3" id="KW-1185">Reference proteome</keyword>
<dbReference type="PANTHER" id="PTHR36692">
    <property type="entry name" value="PROTEIN SNAKESKIN"/>
    <property type="match status" value="1"/>
</dbReference>
<dbReference type="PANTHER" id="PTHR36692:SF2">
    <property type="entry name" value="GEO12064P1"/>
    <property type="match status" value="1"/>
</dbReference>
<keyword evidence="1" id="KW-0472">Membrane</keyword>
<dbReference type="InterPro" id="IPR038976">
    <property type="entry name" value="Ssk"/>
</dbReference>
<feature type="transmembrane region" description="Helical" evidence="1">
    <location>
        <begin position="23"/>
        <end position="45"/>
    </location>
</feature>
<dbReference type="AlphaFoldDB" id="A0A6L2PZI5"/>
<dbReference type="FunCoup" id="A0A6L2PZI5">
    <property type="interactions" value="1"/>
</dbReference>
<feature type="non-terminal residue" evidence="2">
    <location>
        <position position="1"/>
    </location>
</feature>
<feature type="transmembrane region" description="Helical" evidence="1">
    <location>
        <begin position="89"/>
        <end position="109"/>
    </location>
</feature>
<proteinExistence type="predicted"/>
<sequence>ALAITCMALHYHSQMWGNSFHELIIISAAFGGYIVILVGILTGIFTGQPVNKRIDIFYSLVGCALFIAAGAFVIQYFDGQRKSDTRDIGLAKGAMAIIAGVVFLIDSVLSFRGE</sequence>
<keyword evidence="1" id="KW-0812">Transmembrane</keyword>
<gene>
    <name evidence="2" type="ORF">Cfor_09416</name>
</gene>
<evidence type="ECO:0008006" key="4">
    <source>
        <dbReference type="Google" id="ProtNLM"/>
    </source>
</evidence>
<dbReference type="Proteomes" id="UP000502823">
    <property type="component" value="Unassembled WGS sequence"/>
</dbReference>
<dbReference type="GO" id="GO:0019991">
    <property type="term" value="P:septate junction assembly"/>
    <property type="evidence" value="ECO:0007669"/>
    <property type="project" value="InterPro"/>
</dbReference>
<protein>
    <recommendedName>
        <fullName evidence="4">MARVEL domain-containing protein</fullName>
    </recommendedName>
</protein>
<name>A0A6L2PZI5_COPFO</name>
<dbReference type="EMBL" id="BLKM01000655">
    <property type="protein sequence ID" value="GFG36692.1"/>
    <property type="molecule type" value="Genomic_DNA"/>
</dbReference>
<organism evidence="2 3">
    <name type="scientific">Coptotermes formosanus</name>
    <name type="common">Formosan subterranean termite</name>
    <dbReference type="NCBI Taxonomy" id="36987"/>
    <lineage>
        <taxon>Eukaryota</taxon>
        <taxon>Metazoa</taxon>
        <taxon>Ecdysozoa</taxon>
        <taxon>Arthropoda</taxon>
        <taxon>Hexapoda</taxon>
        <taxon>Insecta</taxon>
        <taxon>Pterygota</taxon>
        <taxon>Neoptera</taxon>
        <taxon>Polyneoptera</taxon>
        <taxon>Dictyoptera</taxon>
        <taxon>Blattodea</taxon>
        <taxon>Blattoidea</taxon>
        <taxon>Termitoidae</taxon>
        <taxon>Rhinotermitidae</taxon>
        <taxon>Coptotermes</taxon>
    </lineage>
</organism>
<evidence type="ECO:0000256" key="1">
    <source>
        <dbReference type="SAM" id="Phobius"/>
    </source>
</evidence>
<evidence type="ECO:0000313" key="3">
    <source>
        <dbReference type="Proteomes" id="UP000502823"/>
    </source>
</evidence>
<reference evidence="3" key="1">
    <citation type="submission" date="2020-01" db="EMBL/GenBank/DDBJ databases">
        <title>Draft genome sequence of the Termite Coptotermes fromosanus.</title>
        <authorList>
            <person name="Itakura S."/>
            <person name="Yosikawa Y."/>
            <person name="Umezawa K."/>
        </authorList>
    </citation>
    <scope>NUCLEOTIDE SEQUENCE [LARGE SCALE GENOMIC DNA]</scope>
</reference>
<feature type="transmembrane region" description="Helical" evidence="1">
    <location>
        <begin position="57"/>
        <end position="77"/>
    </location>
</feature>
<keyword evidence="1" id="KW-1133">Transmembrane helix</keyword>
<dbReference type="InParanoid" id="A0A6L2PZI5"/>
<comment type="caution">
    <text evidence="2">The sequence shown here is derived from an EMBL/GenBank/DDBJ whole genome shotgun (WGS) entry which is preliminary data.</text>
</comment>
<evidence type="ECO:0000313" key="2">
    <source>
        <dbReference type="EMBL" id="GFG36692.1"/>
    </source>
</evidence>
<dbReference type="OrthoDB" id="6349206at2759"/>
<accession>A0A6L2PZI5</accession>
<dbReference type="GO" id="GO:0005886">
    <property type="term" value="C:plasma membrane"/>
    <property type="evidence" value="ECO:0007669"/>
    <property type="project" value="TreeGrafter"/>
</dbReference>